<dbReference type="HOGENOM" id="CLU_2010944_0_0_4"/>
<evidence type="ECO:0000313" key="1">
    <source>
        <dbReference type="EMBL" id="ACA89209.1"/>
    </source>
</evidence>
<organism evidence="1 2">
    <name type="scientific">Burkholderia orbicola (strain MC0-3)</name>
    <dbReference type="NCBI Taxonomy" id="406425"/>
    <lineage>
        <taxon>Bacteria</taxon>
        <taxon>Pseudomonadati</taxon>
        <taxon>Pseudomonadota</taxon>
        <taxon>Betaproteobacteria</taxon>
        <taxon>Burkholderiales</taxon>
        <taxon>Burkholderiaceae</taxon>
        <taxon>Burkholderia</taxon>
        <taxon>Burkholderia cepacia complex</taxon>
        <taxon>Burkholderia orbicola</taxon>
    </lineage>
</organism>
<dbReference type="EMBL" id="CP000958">
    <property type="protein sequence ID" value="ACA89209.1"/>
    <property type="molecule type" value="Genomic_DNA"/>
</dbReference>
<gene>
    <name evidence="1" type="ordered locus">Bcenmc03_0029</name>
</gene>
<dbReference type="AlphaFoldDB" id="B1K1C1"/>
<protein>
    <submittedName>
        <fullName evidence="1">Uncharacterized protein</fullName>
    </submittedName>
</protein>
<proteinExistence type="predicted"/>
<evidence type="ECO:0000313" key="2">
    <source>
        <dbReference type="Proteomes" id="UP000002169"/>
    </source>
</evidence>
<sequence length="123" mass="13210">MQSGRNRPRLRQHGDVHRPRVHLCNAGLNHVAQDIKPRCQRATGRPHVHICNRTSKAPRIPSSLHRAIAIAIGRMRLAVVPPVARMSGPPVGLSADLILAIVGIDSKALVLPCAPASTLARLG</sequence>
<reference evidence="2" key="1">
    <citation type="submission" date="2008-02" db="EMBL/GenBank/DDBJ databases">
        <title>Complete sequence of chromosome 1 of Burkholderia cenocepacia MC0-3.</title>
        <authorList>
            <person name="Copeland A."/>
            <person name="Lucas S."/>
            <person name="Lapidus A."/>
            <person name="Barry K."/>
            <person name="Bruce D."/>
            <person name="Goodwin L."/>
            <person name="Glavina del Rio T."/>
            <person name="Dalin E."/>
            <person name="Tice H."/>
            <person name="Pitluck S."/>
            <person name="Chain P."/>
            <person name="Malfatti S."/>
            <person name="Shin M."/>
            <person name="Vergez L."/>
            <person name="Schmutz J."/>
            <person name="Larimer F."/>
            <person name="Land M."/>
            <person name="Hauser L."/>
            <person name="Kyrpides N."/>
            <person name="Mikhailova N."/>
            <person name="Tiedje J."/>
            <person name="Richardson P."/>
        </authorList>
    </citation>
    <scope>NUCLEOTIDE SEQUENCE [LARGE SCALE GENOMIC DNA]</scope>
    <source>
        <strain evidence="2">MC0-3</strain>
    </source>
</reference>
<dbReference type="Proteomes" id="UP000002169">
    <property type="component" value="Chromosome 1"/>
</dbReference>
<name>B1K1C1_BURO0</name>
<dbReference type="KEGG" id="bcm:Bcenmc03_0029"/>
<accession>B1K1C1</accession>